<organism evidence="8 9">
    <name type="scientific">Pelobates cultripes</name>
    <name type="common">Western spadefoot toad</name>
    <dbReference type="NCBI Taxonomy" id="61616"/>
    <lineage>
        <taxon>Eukaryota</taxon>
        <taxon>Metazoa</taxon>
        <taxon>Chordata</taxon>
        <taxon>Craniata</taxon>
        <taxon>Vertebrata</taxon>
        <taxon>Euteleostomi</taxon>
        <taxon>Amphibia</taxon>
        <taxon>Batrachia</taxon>
        <taxon>Anura</taxon>
        <taxon>Pelobatoidea</taxon>
        <taxon>Pelobatidae</taxon>
        <taxon>Pelobates</taxon>
    </lineage>
</organism>
<evidence type="ECO:0000256" key="1">
    <source>
        <dbReference type="ARBA" id="ARBA00004308"/>
    </source>
</evidence>
<accession>A0AAD1SYG1</accession>
<dbReference type="Gene3D" id="1.10.238.10">
    <property type="entry name" value="EF-hand"/>
    <property type="match status" value="1"/>
</dbReference>
<name>A0AAD1SYG1_PELCU</name>
<evidence type="ECO:0000256" key="4">
    <source>
        <dbReference type="ARBA" id="ARBA00022723"/>
    </source>
</evidence>
<dbReference type="GO" id="GO:0012505">
    <property type="term" value="C:endomembrane system"/>
    <property type="evidence" value="ECO:0007669"/>
    <property type="project" value="UniProtKB-SubCell"/>
</dbReference>
<evidence type="ECO:0000313" key="8">
    <source>
        <dbReference type="EMBL" id="CAH2314128.1"/>
    </source>
</evidence>
<dbReference type="Proteomes" id="UP001295444">
    <property type="component" value="Chromosome 09"/>
</dbReference>
<sequence>MDRAKTIHATQDGRLTNTQLQKLLASLFNEFAPTLPSFTLDMCRCLLASVDTAAVGSIDYEQFTELWKAISTGTRIFYNMPRQEDGKLGKDQIVPALQAAGLPQDNFLVQLSCVRYADQDNSFRYPNFICCLLKLKSVIGLFQAADRSGSGTVTLDYHQWLRLAMYS</sequence>
<gene>
    <name evidence="8" type="ORF">PECUL_23A049169</name>
</gene>
<evidence type="ECO:0000256" key="7">
    <source>
        <dbReference type="ARBA" id="ARBA00023136"/>
    </source>
</evidence>
<dbReference type="GO" id="GO:0046872">
    <property type="term" value="F:metal ion binding"/>
    <property type="evidence" value="ECO:0007669"/>
    <property type="project" value="UniProtKB-KW"/>
</dbReference>
<evidence type="ECO:0000256" key="6">
    <source>
        <dbReference type="ARBA" id="ARBA00022837"/>
    </source>
</evidence>
<protein>
    <submittedName>
        <fullName evidence="8">Uncharacterized protein</fullName>
    </submittedName>
</protein>
<evidence type="ECO:0000256" key="5">
    <source>
        <dbReference type="ARBA" id="ARBA00022737"/>
    </source>
</evidence>
<evidence type="ECO:0000256" key="2">
    <source>
        <dbReference type="ARBA" id="ARBA00004496"/>
    </source>
</evidence>
<dbReference type="GO" id="GO:0005737">
    <property type="term" value="C:cytoplasm"/>
    <property type="evidence" value="ECO:0007669"/>
    <property type="project" value="UniProtKB-SubCell"/>
</dbReference>
<comment type="subcellular location">
    <subcellularLocation>
        <location evidence="2">Cytoplasm</location>
    </subcellularLocation>
    <subcellularLocation>
        <location evidence="1">Endomembrane system</location>
    </subcellularLocation>
</comment>
<evidence type="ECO:0000313" key="9">
    <source>
        <dbReference type="Proteomes" id="UP001295444"/>
    </source>
</evidence>
<keyword evidence="6" id="KW-0106">Calcium</keyword>
<keyword evidence="3" id="KW-0963">Cytoplasm</keyword>
<dbReference type="SUPFAM" id="SSF47473">
    <property type="entry name" value="EF-hand"/>
    <property type="match status" value="1"/>
</dbReference>
<dbReference type="EMBL" id="OW240920">
    <property type="protein sequence ID" value="CAH2314128.1"/>
    <property type="molecule type" value="Genomic_DNA"/>
</dbReference>
<reference evidence="8" key="1">
    <citation type="submission" date="2022-03" db="EMBL/GenBank/DDBJ databases">
        <authorList>
            <person name="Alioto T."/>
            <person name="Alioto T."/>
            <person name="Gomez Garrido J."/>
        </authorList>
    </citation>
    <scope>NUCLEOTIDE SEQUENCE</scope>
</reference>
<keyword evidence="7" id="KW-0472">Membrane</keyword>
<proteinExistence type="predicted"/>
<dbReference type="AlphaFoldDB" id="A0AAD1SYG1"/>
<dbReference type="InterPro" id="IPR011992">
    <property type="entry name" value="EF-hand-dom_pair"/>
</dbReference>
<keyword evidence="9" id="KW-1185">Reference proteome</keyword>
<keyword evidence="5" id="KW-0677">Repeat</keyword>
<dbReference type="PANTHER" id="PTHR46735">
    <property type="entry name" value="CALPAIN, SMALL SUBUNIT 1 A-RELATED"/>
    <property type="match status" value="1"/>
</dbReference>
<keyword evidence="4" id="KW-0479">Metal-binding</keyword>
<dbReference type="PANTHER" id="PTHR46735:SF3">
    <property type="entry name" value="CALPAIN SMALL SUBUNIT 1-RELATED"/>
    <property type="match status" value="1"/>
</dbReference>
<evidence type="ECO:0000256" key="3">
    <source>
        <dbReference type="ARBA" id="ARBA00022490"/>
    </source>
</evidence>